<gene>
    <name evidence="2" type="ORF">ABRQ22_17400</name>
</gene>
<reference evidence="2" key="1">
    <citation type="submission" date="2024-06" db="EMBL/GenBank/DDBJ databases">
        <title>Complete genome sequence of the cellulolytic actinobacterium, Cellulosimicrobium ES-005.</title>
        <authorList>
            <person name="Matthews C.T."/>
            <person name="Underwood K.D."/>
            <person name="Ghanchi K.M."/>
            <person name="Fields S.D."/>
            <person name="Gardner S.G."/>
        </authorList>
    </citation>
    <scope>NUCLEOTIDE SEQUENCE</scope>
    <source>
        <strain evidence="2">ES-005</strain>
    </source>
</reference>
<protein>
    <recommendedName>
        <fullName evidence="3">Transposase</fullName>
    </recommendedName>
</protein>
<dbReference type="RefSeq" id="WP_353707637.1">
    <property type="nucleotide sequence ID" value="NZ_CP159290.1"/>
</dbReference>
<dbReference type="AlphaFoldDB" id="A0AAU8G0U0"/>
<proteinExistence type="predicted"/>
<dbReference type="EMBL" id="CP159290">
    <property type="protein sequence ID" value="XCH29339.1"/>
    <property type="molecule type" value="Genomic_DNA"/>
</dbReference>
<feature type="coiled-coil region" evidence="1">
    <location>
        <begin position="17"/>
        <end position="72"/>
    </location>
</feature>
<organism evidence="2">
    <name type="scientific">Cellulosimicrobium sp. ES-005</name>
    <dbReference type="NCBI Taxonomy" id="3163031"/>
    <lineage>
        <taxon>Bacteria</taxon>
        <taxon>Bacillati</taxon>
        <taxon>Actinomycetota</taxon>
        <taxon>Actinomycetes</taxon>
        <taxon>Micrococcales</taxon>
        <taxon>Promicromonosporaceae</taxon>
        <taxon>Cellulosimicrobium</taxon>
    </lineage>
</organism>
<evidence type="ECO:0008006" key="3">
    <source>
        <dbReference type="Google" id="ProtNLM"/>
    </source>
</evidence>
<name>A0AAU8G0U0_9MICO</name>
<accession>A0AAU8G0U0</accession>
<keyword evidence="1" id="KW-0175">Coiled coil</keyword>
<evidence type="ECO:0000313" key="2">
    <source>
        <dbReference type="EMBL" id="XCH29339.1"/>
    </source>
</evidence>
<sequence length="97" mass="10920">MSTYIHGTERQKLAVAVDRLRSAYRTLAAQVEEAEARRDQAIADEQSARANVDRLLDTRRQLQEEIDDLALQISTQAALVTPARPNLWGERYKVGVA</sequence>
<evidence type="ECO:0000256" key="1">
    <source>
        <dbReference type="SAM" id="Coils"/>
    </source>
</evidence>